<reference evidence="2" key="1">
    <citation type="journal article" date="2019" name="Int. J. Syst. Evol. Microbiol.">
        <title>The Global Catalogue of Microorganisms (GCM) 10K type strain sequencing project: providing services to taxonomists for standard genome sequencing and annotation.</title>
        <authorList>
            <consortium name="The Broad Institute Genomics Platform"/>
            <consortium name="The Broad Institute Genome Sequencing Center for Infectious Disease"/>
            <person name="Wu L."/>
            <person name="Ma J."/>
        </authorList>
    </citation>
    <scope>NUCLEOTIDE SEQUENCE [LARGE SCALE GENOMIC DNA]</scope>
    <source>
        <strain evidence="2">CCUG 48884</strain>
    </source>
</reference>
<dbReference type="RefSeq" id="WP_002929582.1">
    <property type="nucleotide sequence ID" value="NZ_JARQZE010000001.1"/>
</dbReference>
<protein>
    <submittedName>
        <fullName evidence="1">HMA2 domain-containing protein</fullName>
    </submittedName>
</protein>
<dbReference type="SUPFAM" id="SSF55008">
    <property type="entry name" value="HMA, heavy metal-associated domain"/>
    <property type="match status" value="1"/>
</dbReference>
<accession>A0ABW3W863</accession>
<dbReference type="Proteomes" id="UP001597158">
    <property type="component" value="Unassembled WGS sequence"/>
</dbReference>
<dbReference type="InterPro" id="IPR006121">
    <property type="entry name" value="HMA_dom"/>
</dbReference>
<gene>
    <name evidence="1" type="ORF">ACFQ4M_00550</name>
</gene>
<evidence type="ECO:0000313" key="1">
    <source>
        <dbReference type="EMBL" id="MFD1262050.1"/>
    </source>
</evidence>
<dbReference type="CDD" id="cd00371">
    <property type="entry name" value="HMA"/>
    <property type="match status" value="1"/>
</dbReference>
<proteinExistence type="predicted"/>
<dbReference type="Gene3D" id="3.30.70.100">
    <property type="match status" value="1"/>
</dbReference>
<dbReference type="InterPro" id="IPR036163">
    <property type="entry name" value="HMA_dom_sf"/>
</dbReference>
<name>A0ABW3W863_9RHOO</name>
<evidence type="ECO:0000313" key="2">
    <source>
        <dbReference type="Proteomes" id="UP001597158"/>
    </source>
</evidence>
<keyword evidence="2" id="KW-1185">Reference proteome</keyword>
<dbReference type="EMBL" id="JBHTMC010000001">
    <property type="protein sequence ID" value="MFD1262050.1"/>
    <property type="molecule type" value="Genomic_DNA"/>
</dbReference>
<comment type="caution">
    <text evidence="1">The sequence shown here is derived from an EMBL/GenBank/DDBJ whole genome shotgun (WGS) entry which is preliminary data.</text>
</comment>
<sequence>MPDFEELRAFLREVRIAHHIRGRIRLKVEAAAVSIDFPRERAQVFQSLLDHIPGVRSVQVNLLARSCTVQYDPALIPERAWSDLLDGRVSDAAAILERILRDTYVEIGNAKP</sequence>
<organism evidence="1 2">
    <name type="scientific">Thauera mechernichensis</name>
    <dbReference type="NCBI Taxonomy" id="82788"/>
    <lineage>
        <taxon>Bacteria</taxon>
        <taxon>Pseudomonadati</taxon>
        <taxon>Pseudomonadota</taxon>
        <taxon>Betaproteobacteria</taxon>
        <taxon>Rhodocyclales</taxon>
        <taxon>Zoogloeaceae</taxon>
        <taxon>Thauera</taxon>
    </lineage>
</organism>